<evidence type="ECO:0000256" key="1">
    <source>
        <dbReference type="ARBA" id="ARBA00022801"/>
    </source>
</evidence>
<feature type="region of interest" description="Disordered" evidence="5">
    <location>
        <begin position="1"/>
        <end position="39"/>
    </location>
</feature>
<dbReference type="GO" id="GO:0019369">
    <property type="term" value="P:arachidonate metabolic process"/>
    <property type="evidence" value="ECO:0007669"/>
    <property type="project" value="TreeGrafter"/>
</dbReference>
<dbReference type="GO" id="GO:0047499">
    <property type="term" value="F:calcium-independent phospholipase A2 activity"/>
    <property type="evidence" value="ECO:0007669"/>
    <property type="project" value="TreeGrafter"/>
</dbReference>
<dbReference type="InterPro" id="IPR016035">
    <property type="entry name" value="Acyl_Trfase/lysoPLipase"/>
</dbReference>
<organism evidence="7 8">
    <name type="scientific">Massariosphaeria phaeospora</name>
    <dbReference type="NCBI Taxonomy" id="100035"/>
    <lineage>
        <taxon>Eukaryota</taxon>
        <taxon>Fungi</taxon>
        <taxon>Dikarya</taxon>
        <taxon>Ascomycota</taxon>
        <taxon>Pezizomycotina</taxon>
        <taxon>Dothideomycetes</taxon>
        <taxon>Pleosporomycetidae</taxon>
        <taxon>Pleosporales</taxon>
        <taxon>Pleosporales incertae sedis</taxon>
        <taxon>Massariosphaeria</taxon>
    </lineage>
</organism>
<evidence type="ECO:0000256" key="4">
    <source>
        <dbReference type="PROSITE-ProRule" id="PRU01161"/>
    </source>
</evidence>
<keyword evidence="2 4" id="KW-0442">Lipid degradation</keyword>
<dbReference type="PANTHER" id="PTHR24185">
    <property type="entry name" value="CALCIUM-INDEPENDENT PHOSPHOLIPASE A2-GAMMA"/>
    <property type="match status" value="1"/>
</dbReference>
<dbReference type="Gene3D" id="3.40.1090.10">
    <property type="entry name" value="Cytosolic phospholipase A2 catalytic domain"/>
    <property type="match status" value="1"/>
</dbReference>
<feature type="domain" description="PNPLA" evidence="6">
    <location>
        <begin position="86"/>
        <end position="340"/>
    </location>
</feature>
<comment type="caution">
    <text evidence="4">Lacks conserved residue(s) required for the propagation of feature annotation.</text>
</comment>
<proteinExistence type="predicted"/>
<gene>
    <name evidence="7" type="ORF">BDV95DRAFT_603058</name>
</gene>
<feature type="short sequence motif" description="GXSXG" evidence="4">
    <location>
        <begin position="160"/>
        <end position="164"/>
    </location>
</feature>
<accession>A0A7C8ILC8</accession>
<keyword evidence="3 4" id="KW-0443">Lipid metabolism</keyword>
<evidence type="ECO:0000256" key="3">
    <source>
        <dbReference type="ARBA" id="ARBA00023098"/>
    </source>
</evidence>
<evidence type="ECO:0000313" key="7">
    <source>
        <dbReference type="EMBL" id="KAF2875647.1"/>
    </source>
</evidence>
<feature type="compositionally biased region" description="Low complexity" evidence="5">
    <location>
        <begin position="21"/>
        <end position="38"/>
    </location>
</feature>
<dbReference type="InterPro" id="IPR002641">
    <property type="entry name" value="PNPLA_dom"/>
</dbReference>
<dbReference type="PANTHER" id="PTHR24185:SF1">
    <property type="entry name" value="CALCIUM-INDEPENDENT PHOSPHOLIPASE A2-GAMMA"/>
    <property type="match status" value="1"/>
</dbReference>
<feature type="short sequence motif" description="GXGXXG" evidence="4">
    <location>
        <begin position="90"/>
        <end position="95"/>
    </location>
</feature>
<evidence type="ECO:0000256" key="2">
    <source>
        <dbReference type="ARBA" id="ARBA00022963"/>
    </source>
</evidence>
<dbReference type="Pfam" id="PF01734">
    <property type="entry name" value="Patatin"/>
    <property type="match status" value="1"/>
</dbReference>
<sequence length="547" mass="62325">MPFVDVNDPERKLEREATDVSSCSSQSISGDSIWSSGGRETQPWENIVGFKAHNAKVIYSTPEASIDPAWESSGHRENCWQQQVVLSLDGGGVRGLSELLILQEIMQRVAEIEFESDRTLFSGELPRTVSTKDADSIAESQTVPTVDRFLPCHYFDYICGTSLGGVIAVLLGRLRCSVPEAIQYYCDIWNGMATKIPPVRVLPGNTSKSDCSSGLKLALDRLLQDQQTQRRVRTEKGYPDGLRQFRSNPALCKTLVLAVQYDSHKHVQRPYLFRSYSFSRTVKTSALNRNPDDKTYNGISIQDVCLATSASPDYFRSHKIGDTKFRDGSKWTSNPSMELFREIDSTHAEVDCPLHCFVSIGSGKQNRGTADKALRPFSSGGFLRRESVADREKKLVHRVLTERKDQAQSFMYFRFEGPNDLVLVRPSEWKTGARKKIIRRISESTKTYCQRKDVQKAIMELADELVKYRRRRAATTQWENYVDVPKTETTRHTCKWCRDCDNVDRDRFIEHVKDAHRHKISGDPRYFEQYRAMLRESQVPSLVAMAS</sequence>
<feature type="compositionally biased region" description="Basic and acidic residues" evidence="5">
    <location>
        <begin position="8"/>
        <end position="18"/>
    </location>
</feature>
<reference evidence="7 8" key="1">
    <citation type="submission" date="2020-01" db="EMBL/GenBank/DDBJ databases">
        <authorList>
            <consortium name="DOE Joint Genome Institute"/>
            <person name="Haridas S."/>
            <person name="Albert R."/>
            <person name="Binder M."/>
            <person name="Bloem J."/>
            <person name="Labutti K."/>
            <person name="Salamov A."/>
            <person name="Andreopoulos B."/>
            <person name="Baker S.E."/>
            <person name="Barry K."/>
            <person name="Bills G."/>
            <person name="Bluhm B.H."/>
            <person name="Cannon C."/>
            <person name="Castanera R."/>
            <person name="Culley D.E."/>
            <person name="Daum C."/>
            <person name="Ezra D."/>
            <person name="Gonzalez J.B."/>
            <person name="Henrissat B."/>
            <person name="Kuo A."/>
            <person name="Liang C."/>
            <person name="Lipzen A."/>
            <person name="Lutzoni F."/>
            <person name="Magnuson J."/>
            <person name="Mondo S."/>
            <person name="Nolan M."/>
            <person name="Ohm R."/>
            <person name="Pangilinan J."/>
            <person name="Park H.-J.H."/>
            <person name="Ramirez L."/>
            <person name="Alfaro M."/>
            <person name="Sun H."/>
            <person name="Tritt A."/>
            <person name="Yoshinaga Y."/>
            <person name="Zwiers L.-H.L."/>
            <person name="Turgeon B.G."/>
            <person name="Goodwin S.B."/>
            <person name="Spatafora J.W."/>
            <person name="Crous P.W."/>
            <person name="Grigoriev I.V."/>
        </authorList>
    </citation>
    <scope>NUCLEOTIDE SEQUENCE [LARGE SCALE GENOMIC DNA]</scope>
    <source>
        <strain evidence="7 8">CBS 611.86</strain>
    </source>
</reference>
<dbReference type="SUPFAM" id="SSF52151">
    <property type="entry name" value="FabD/lysophospholipase-like"/>
    <property type="match status" value="1"/>
</dbReference>
<dbReference type="Proteomes" id="UP000481861">
    <property type="component" value="Unassembled WGS sequence"/>
</dbReference>
<dbReference type="EMBL" id="JAADJZ010000004">
    <property type="protein sequence ID" value="KAF2875647.1"/>
    <property type="molecule type" value="Genomic_DNA"/>
</dbReference>
<dbReference type="AlphaFoldDB" id="A0A7C8ILC8"/>
<dbReference type="GO" id="GO:0046486">
    <property type="term" value="P:glycerolipid metabolic process"/>
    <property type="evidence" value="ECO:0007669"/>
    <property type="project" value="UniProtKB-ARBA"/>
</dbReference>
<feature type="active site" description="Proton acceptor" evidence="4">
    <location>
        <position position="327"/>
    </location>
</feature>
<dbReference type="GO" id="GO:0016020">
    <property type="term" value="C:membrane"/>
    <property type="evidence" value="ECO:0007669"/>
    <property type="project" value="TreeGrafter"/>
</dbReference>
<evidence type="ECO:0000259" key="6">
    <source>
        <dbReference type="PROSITE" id="PS51635"/>
    </source>
</evidence>
<name>A0A7C8ILC8_9PLEO</name>
<dbReference type="PROSITE" id="PS51635">
    <property type="entry name" value="PNPLA"/>
    <property type="match status" value="1"/>
</dbReference>
<evidence type="ECO:0000313" key="8">
    <source>
        <dbReference type="Proteomes" id="UP000481861"/>
    </source>
</evidence>
<dbReference type="GO" id="GO:0016740">
    <property type="term" value="F:transferase activity"/>
    <property type="evidence" value="ECO:0007669"/>
    <property type="project" value="UniProtKB-KW"/>
</dbReference>
<dbReference type="GO" id="GO:0016042">
    <property type="term" value="P:lipid catabolic process"/>
    <property type="evidence" value="ECO:0007669"/>
    <property type="project" value="UniProtKB-UniRule"/>
</dbReference>
<feature type="active site" description="Nucleophile" evidence="4">
    <location>
        <position position="162"/>
    </location>
</feature>
<evidence type="ECO:0000256" key="5">
    <source>
        <dbReference type="SAM" id="MobiDB-lite"/>
    </source>
</evidence>
<keyword evidence="8" id="KW-1185">Reference proteome</keyword>
<keyword evidence="7" id="KW-0808">Transferase</keyword>
<keyword evidence="1 4" id="KW-0378">Hydrolase</keyword>
<dbReference type="OrthoDB" id="3784000at2759"/>
<protein>
    <submittedName>
        <fullName evidence="7">Acyl transferase/acyl hydrolase/lysophospholipase</fullName>
    </submittedName>
</protein>
<comment type="caution">
    <text evidence="7">The sequence shown here is derived from an EMBL/GenBank/DDBJ whole genome shotgun (WGS) entry which is preliminary data.</text>
</comment>